<dbReference type="Pfam" id="PF01852">
    <property type="entry name" value="START"/>
    <property type="match status" value="1"/>
</dbReference>
<dbReference type="AlphaFoldDB" id="A0AAF0XEZ7"/>
<dbReference type="InterPro" id="IPR002913">
    <property type="entry name" value="START_lipid-bd_dom"/>
</dbReference>
<evidence type="ECO:0000313" key="2">
    <source>
        <dbReference type="EMBL" id="WOH06610.1"/>
    </source>
</evidence>
<evidence type="ECO:0000259" key="1">
    <source>
        <dbReference type="Pfam" id="PF01852"/>
    </source>
</evidence>
<dbReference type="GO" id="GO:0005737">
    <property type="term" value="C:cytoplasm"/>
    <property type="evidence" value="ECO:0007669"/>
    <property type="project" value="UniProtKB-ARBA"/>
</dbReference>
<name>A0AAF0XEZ7_DAUCS</name>
<reference evidence="2" key="1">
    <citation type="journal article" date="2016" name="Nat. Genet.">
        <title>A high-quality carrot genome assembly provides new insights into carotenoid accumulation and asterid genome evolution.</title>
        <authorList>
            <person name="Iorizzo M."/>
            <person name="Ellison S."/>
            <person name="Senalik D."/>
            <person name="Zeng P."/>
            <person name="Satapoomin P."/>
            <person name="Huang J."/>
            <person name="Bowman M."/>
            <person name="Iovene M."/>
            <person name="Sanseverino W."/>
            <person name="Cavagnaro P."/>
            <person name="Yildiz M."/>
            <person name="Macko-Podgorni A."/>
            <person name="Moranska E."/>
            <person name="Grzebelus E."/>
            <person name="Grzebelus D."/>
            <person name="Ashrafi H."/>
            <person name="Zheng Z."/>
            <person name="Cheng S."/>
            <person name="Spooner D."/>
            <person name="Van Deynze A."/>
            <person name="Simon P."/>
        </authorList>
    </citation>
    <scope>NUCLEOTIDE SEQUENCE</scope>
    <source>
        <tissue evidence="2">Leaf</tissue>
    </source>
</reference>
<accession>A0AAF0XEZ7</accession>
<dbReference type="InterPro" id="IPR051213">
    <property type="entry name" value="START_lipid_transfer"/>
</dbReference>
<feature type="domain" description="START" evidence="1">
    <location>
        <begin position="67"/>
        <end position="210"/>
    </location>
</feature>
<dbReference type="PANTHER" id="PTHR19308:SF39">
    <property type="entry name" value="PHOSPHATIDYLCHOLINE TRANSFER PROTEIN"/>
    <property type="match status" value="1"/>
</dbReference>
<proteinExistence type="predicted"/>
<sequence length="351" mass="39884">MGILFFLGIFVGILLEWTWKKWAPLGFCLFQRLTSGPSPPCAQKEHLDITDGDLHHLQKLDEKNDGGPLWKHLMDHKTPNMICQAWQRDSATGPPQYYTRTVYEDATPEMVRDFFWDDESRLQWDDMLLNATTIDECSATGAMAVHWVRKFPFFCSDREYIIGRRIWESAGTYYCVTKGVPYPSIPPKKAPKRVDLYYSSWVIRAVASTRGNGEMTACEVVLFHSEDMGIPWRLAKLGVKHGMRTTVQKIEAGLRVYQNQRASGSPLSHTARLAQINTRVDLNSPAPEENNGDSPQQDLVTAAEMAKKKRRLRKLWMIGGVVFLAIIDRGSFPKALVLGAIKWPPKKEKTA</sequence>
<evidence type="ECO:0000313" key="3">
    <source>
        <dbReference type="Proteomes" id="UP000077755"/>
    </source>
</evidence>
<keyword evidence="3" id="KW-1185">Reference proteome</keyword>
<organism evidence="2 3">
    <name type="scientific">Daucus carota subsp. sativus</name>
    <name type="common">Carrot</name>
    <dbReference type="NCBI Taxonomy" id="79200"/>
    <lineage>
        <taxon>Eukaryota</taxon>
        <taxon>Viridiplantae</taxon>
        <taxon>Streptophyta</taxon>
        <taxon>Embryophyta</taxon>
        <taxon>Tracheophyta</taxon>
        <taxon>Spermatophyta</taxon>
        <taxon>Magnoliopsida</taxon>
        <taxon>eudicotyledons</taxon>
        <taxon>Gunneridae</taxon>
        <taxon>Pentapetalae</taxon>
        <taxon>asterids</taxon>
        <taxon>campanulids</taxon>
        <taxon>Apiales</taxon>
        <taxon>Apiaceae</taxon>
        <taxon>Apioideae</taxon>
        <taxon>Scandiceae</taxon>
        <taxon>Daucinae</taxon>
        <taxon>Daucus</taxon>
        <taxon>Daucus sect. Daucus</taxon>
    </lineage>
</organism>
<dbReference type="CDD" id="cd08870">
    <property type="entry name" value="START_STARD2_7-like"/>
    <property type="match status" value="1"/>
</dbReference>
<dbReference type="GO" id="GO:0008289">
    <property type="term" value="F:lipid binding"/>
    <property type="evidence" value="ECO:0007669"/>
    <property type="project" value="InterPro"/>
</dbReference>
<dbReference type="Proteomes" id="UP000077755">
    <property type="component" value="Chromosome 6"/>
</dbReference>
<dbReference type="SUPFAM" id="SSF55961">
    <property type="entry name" value="Bet v1-like"/>
    <property type="match status" value="1"/>
</dbReference>
<reference evidence="2" key="2">
    <citation type="submission" date="2022-03" db="EMBL/GenBank/DDBJ databases">
        <title>Draft title - Genomic analysis of global carrot germplasm unveils the trajectory of domestication and the origin of high carotenoid orange carrot.</title>
        <authorList>
            <person name="Iorizzo M."/>
            <person name="Ellison S."/>
            <person name="Senalik D."/>
            <person name="Macko-Podgorni A."/>
            <person name="Grzebelus D."/>
            <person name="Bostan H."/>
            <person name="Rolling W."/>
            <person name="Curaba J."/>
            <person name="Simon P."/>
        </authorList>
    </citation>
    <scope>NUCLEOTIDE SEQUENCE</scope>
    <source>
        <tissue evidence="2">Leaf</tissue>
    </source>
</reference>
<dbReference type="PANTHER" id="PTHR19308">
    <property type="entry name" value="PHOSPHATIDYLCHOLINE TRANSFER PROTEIN"/>
    <property type="match status" value="1"/>
</dbReference>
<dbReference type="Gene3D" id="3.30.530.20">
    <property type="match status" value="1"/>
</dbReference>
<protein>
    <recommendedName>
        <fullName evidence="1">START domain-containing protein</fullName>
    </recommendedName>
</protein>
<dbReference type="InterPro" id="IPR023393">
    <property type="entry name" value="START-like_dom_sf"/>
</dbReference>
<dbReference type="EMBL" id="CP093348">
    <property type="protein sequence ID" value="WOH06610.1"/>
    <property type="molecule type" value="Genomic_DNA"/>
</dbReference>
<gene>
    <name evidence="2" type="ORF">DCAR_0626038</name>
</gene>